<dbReference type="VEuPathDB" id="FungiDB:RhiirFUN_008899"/>
<dbReference type="Proteomes" id="UP000018888">
    <property type="component" value="Unassembled WGS sequence"/>
</dbReference>
<name>A0A2P4Q5M8_RHIID</name>
<dbReference type="AlphaFoldDB" id="A0A2P4Q5M8"/>
<feature type="compositionally biased region" description="Basic and acidic residues" evidence="1">
    <location>
        <begin position="169"/>
        <end position="179"/>
    </location>
</feature>
<evidence type="ECO:0000256" key="1">
    <source>
        <dbReference type="SAM" id="MobiDB-lite"/>
    </source>
</evidence>
<evidence type="ECO:0000313" key="3">
    <source>
        <dbReference type="Proteomes" id="UP000018888"/>
    </source>
</evidence>
<sequence>MMRNYYDDIDKQIVKINNFCFVEDEVNDSQPISEESSNHESSKLKSPSQTLLASIKLNPLSQSPLAADESTKVNKSTELNPHSQSPLAADKSTESNKSTRLNLPLSTKVPTKKLPAKSQVKSPTLKSVEKVPNVEVAVVVESPTSEPLISEVADESRVHKCVEVSVSSENDRESDHDDNNDNETIVNEELNSTQMFLFSKGRKLCEILLANDEHFVASEKSKTTEIFTALAKLSKFETIKVVDKESATKRINQWRNQETYCEKLLIAAESFNLLHLVSLVQIYDDLTKLGSELKVKNVKSWVISFMRSILKIGRKAEQRNRLGCDREKCLVESDNPAIELDEKRSSEIQEFWQQKKLQISLKEKTIKSTERMISHINTIQDEASDILVLSKRDNLRRLKSDLGVGDNIENGGLTKSPYEDQESDDDFMPARQPKRKKPLSLSKKNKESVGSTKKAKTMKDTLSSLHRVPKPSSSAGVTKPFSSSLESAINSPEPRTPPHRIFSYSTSSGSSVCKEHGSKDDTSEDDLLIKSPVDITVDCKLIVKNMCVRSKMEQWHRSPPPSKKIRQKNIT</sequence>
<evidence type="ECO:0000313" key="2">
    <source>
        <dbReference type="EMBL" id="POG72914.1"/>
    </source>
</evidence>
<comment type="caution">
    <text evidence="2">The sequence shown here is derived from an EMBL/GenBank/DDBJ whole genome shotgun (WGS) entry which is preliminary data.</text>
</comment>
<accession>A0A2P4Q5M8</accession>
<dbReference type="EMBL" id="AUPC02000090">
    <property type="protein sequence ID" value="POG72914.1"/>
    <property type="molecule type" value="Genomic_DNA"/>
</dbReference>
<proteinExistence type="predicted"/>
<reference evidence="2 3" key="2">
    <citation type="journal article" date="2018" name="New Phytol.">
        <title>High intraspecific genome diversity in the model arbuscular mycorrhizal symbiont Rhizophagus irregularis.</title>
        <authorList>
            <person name="Chen E.C.H."/>
            <person name="Morin E."/>
            <person name="Beaudet D."/>
            <person name="Noel J."/>
            <person name="Yildirir G."/>
            <person name="Ndikumana S."/>
            <person name="Charron P."/>
            <person name="St-Onge C."/>
            <person name="Giorgi J."/>
            <person name="Kruger M."/>
            <person name="Marton T."/>
            <person name="Ropars J."/>
            <person name="Grigoriev I.V."/>
            <person name="Hainaut M."/>
            <person name="Henrissat B."/>
            <person name="Roux C."/>
            <person name="Martin F."/>
            <person name="Corradi N."/>
        </authorList>
    </citation>
    <scope>NUCLEOTIDE SEQUENCE [LARGE SCALE GENOMIC DNA]</scope>
    <source>
        <strain evidence="2 3">DAOM 197198</strain>
    </source>
</reference>
<keyword evidence="3" id="KW-1185">Reference proteome</keyword>
<organism evidence="2 3">
    <name type="scientific">Rhizophagus irregularis (strain DAOM 181602 / DAOM 197198 / MUCL 43194)</name>
    <name type="common">Arbuscular mycorrhizal fungus</name>
    <name type="synonym">Glomus intraradices</name>
    <dbReference type="NCBI Taxonomy" id="747089"/>
    <lineage>
        <taxon>Eukaryota</taxon>
        <taxon>Fungi</taxon>
        <taxon>Fungi incertae sedis</taxon>
        <taxon>Mucoromycota</taxon>
        <taxon>Glomeromycotina</taxon>
        <taxon>Glomeromycetes</taxon>
        <taxon>Glomerales</taxon>
        <taxon>Glomeraceae</taxon>
        <taxon>Rhizophagus</taxon>
    </lineage>
</organism>
<feature type="compositionally biased region" description="Polar residues" evidence="1">
    <location>
        <begin position="471"/>
        <end position="490"/>
    </location>
</feature>
<feature type="region of interest" description="Disordered" evidence="1">
    <location>
        <begin position="402"/>
        <end position="525"/>
    </location>
</feature>
<feature type="region of interest" description="Disordered" evidence="1">
    <location>
        <begin position="551"/>
        <end position="571"/>
    </location>
</feature>
<reference evidence="2 3" key="1">
    <citation type="journal article" date="2013" name="Proc. Natl. Acad. Sci. U.S.A.">
        <title>Genome of an arbuscular mycorrhizal fungus provides insight into the oldest plant symbiosis.</title>
        <authorList>
            <person name="Tisserant E."/>
            <person name="Malbreil M."/>
            <person name="Kuo A."/>
            <person name="Kohler A."/>
            <person name="Symeonidi A."/>
            <person name="Balestrini R."/>
            <person name="Charron P."/>
            <person name="Duensing N."/>
            <person name="Frei Dit Frey N."/>
            <person name="Gianinazzi-Pearson V."/>
            <person name="Gilbert L.B."/>
            <person name="Handa Y."/>
            <person name="Herr J.R."/>
            <person name="Hijri M."/>
            <person name="Koul R."/>
            <person name="Kawaguchi M."/>
            <person name="Krajinski F."/>
            <person name="Lammers P.J."/>
            <person name="Masclaux F.G."/>
            <person name="Murat C."/>
            <person name="Morin E."/>
            <person name="Ndikumana S."/>
            <person name="Pagni M."/>
            <person name="Petitpierre D."/>
            <person name="Requena N."/>
            <person name="Rosikiewicz P."/>
            <person name="Riley R."/>
            <person name="Saito K."/>
            <person name="San Clemente H."/>
            <person name="Shapiro H."/>
            <person name="van Tuinen D."/>
            <person name="Becard G."/>
            <person name="Bonfante P."/>
            <person name="Paszkowski U."/>
            <person name="Shachar-Hill Y.Y."/>
            <person name="Tuskan G.A."/>
            <person name="Young P.W."/>
            <person name="Sanders I.R."/>
            <person name="Henrissat B."/>
            <person name="Rensing S.A."/>
            <person name="Grigoriev I.V."/>
            <person name="Corradi N."/>
            <person name="Roux C."/>
            <person name="Martin F."/>
        </authorList>
    </citation>
    <scope>NUCLEOTIDE SEQUENCE [LARGE SCALE GENOMIC DNA]</scope>
    <source>
        <strain evidence="2 3">DAOM 197198</strain>
    </source>
</reference>
<feature type="region of interest" description="Disordered" evidence="1">
    <location>
        <begin position="63"/>
        <end position="105"/>
    </location>
</feature>
<gene>
    <name evidence="2" type="ORF">GLOIN_2v1840269</name>
</gene>
<feature type="compositionally biased region" description="Polar residues" evidence="1">
    <location>
        <begin position="73"/>
        <end position="86"/>
    </location>
</feature>
<feature type="region of interest" description="Disordered" evidence="1">
    <location>
        <begin position="164"/>
        <end position="183"/>
    </location>
</feature>
<feature type="compositionally biased region" description="Polar residues" evidence="1">
    <location>
        <begin position="95"/>
        <end position="105"/>
    </location>
</feature>
<protein>
    <submittedName>
        <fullName evidence="2">Uncharacterized protein</fullName>
    </submittedName>
</protein>
<dbReference type="VEuPathDB" id="FungiDB:RhiirFUN_021450"/>